<protein>
    <submittedName>
        <fullName evidence="2">Zinc-finger domain-containing protein</fullName>
    </submittedName>
</protein>
<dbReference type="Gene3D" id="2.60.260.40">
    <property type="entry name" value="q5lls5 like domains"/>
    <property type="match status" value="1"/>
</dbReference>
<evidence type="ECO:0000313" key="2">
    <source>
        <dbReference type="EMBL" id="HHL43074.1"/>
    </source>
</evidence>
<dbReference type="InterPro" id="IPR019401">
    <property type="entry name" value="Znf_CHCC"/>
</dbReference>
<name>A0A7C5LTG0_9PROT</name>
<evidence type="ECO:0000259" key="1">
    <source>
        <dbReference type="Pfam" id="PF10276"/>
    </source>
</evidence>
<keyword evidence="2" id="KW-0479">Metal-binding</keyword>
<comment type="caution">
    <text evidence="2">The sequence shown here is derived from an EMBL/GenBank/DDBJ whole genome shotgun (WGS) entry which is preliminary data.</text>
</comment>
<gene>
    <name evidence="2" type="ORF">ENJ42_05605</name>
</gene>
<dbReference type="Pfam" id="PF10276">
    <property type="entry name" value="zf-CHCC"/>
    <property type="match status" value="1"/>
</dbReference>
<dbReference type="EMBL" id="DRMJ01000286">
    <property type="protein sequence ID" value="HHL43074.1"/>
    <property type="molecule type" value="Genomic_DNA"/>
</dbReference>
<keyword evidence="2" id="KW-0863">Zinc-finger</keyword>
<feature type="non-terminal residue" evidence="2">
    <location>
        <position position="1"/>
    </location>
</feature>
<keyword evidence="2" id="KW-0862">Zinc</keyword>
<reference evidence="2" key="1">
    <citation type="journal article" date="2020" name="mSystems">
        <title>Genome- and Community-Level Interaction Insights into Carbon Utilization and Element Cycling Functions of Hydrothermarchaeota in Hydrothermal Sediment.</title>
        <authorList>
            <person name="Zhou Z."/>
            <person name="Liu Y."/>
            <person name="Xu W."/>
            <person name="Pan J."/>
            <person name="Luo Z.H."/>
            <person name="Li M."/>
        </authorList>
    </citation>
    <scope>NUCLEOTIDE SEQUENCE [LARGE SCALE GENOMIC DNA]</scope>
    <source>
        <strain evidence="2">HyVt-485</strain>
    </source>
</reference>
<dbReference type="GO" id="GO:0008270">
    <property type="term" value="F:zinc ion binding"/>
    <property type="evidence" value="ECO:0007669"/>
    <property type="project" value="UniProtKB-KW"/>
</dbReference>
<organism evidence="2">
    <name type="scientific">Hellea balneolensis</name>
    <dbReference type="NCBI Taxonomy" id="287478"/>
    <lineage>
        <taxon>Bacteria</taxon>
        <taxon>Pseudomonadati</taxon>
        <taxon>Pseudomonadota</taxon>
        <taxon>Alphaproteobacteria</taxon>
        <taxon>Maricaulales</taxon>
        <taxon>Robiginitomaculaceae</taxon>
        <taxon>Hellea</taxon>
    </lineage>
</organism>
<accession>A0A7C5LTG0</accession>
<dbReference type="AlphaFoldDB" id="A0A7C5LTG0"/>
<sequence>GGGVLGHPRVFMEMGPEDYVVCKYCDKKYVLKKD</sequence>
<dbReference type="Proteomes" id="UP000885830">
    <property type="component" value="Unassembled WGS sequence"/>
</dbReference>
<proteinExistence type="predicted"/>
<feature type="domain" description="Zinc finger CHCC-type" evidence="1">
    <location>
        <begin position="1"/>
        <end position="29"/>
    </location>
</feature>